<feature type="transmembrane region" description="Helical" evidence="6">
    <location>
        <begin position="43"/>
        <end position="64"/>
    </location>
</feature>
<evidence type="ECO:0000313" key="7">
    <source>
        <dbReference type="EMBL" id="GAA2229324.1"/>
    </source>
</evidence>
<feature type="transmembrane region" description="Helical" evidence="6">
    <location>
        <begin position="289"/>
        <end position="311"/>
    </location>
</feature>
<accession>A0ABP5Q964</accession>
<evidence type="ECO:0008006" key="9">
    <source>
        <dbReference type="Google" id="ProtNLM"/>
    </source>
</evidence>
<keyword evidence="3 6" id="KW-0812">Transmembrane</keyword>
<evidence type="ECO:0000256" key="1">
    <source>
        <dbReference type="ARBA" id="ARBA00004651"/>
    </source>
</evidence>
<dbReference type="SUPFAM" id="SSF103473">
    <property type="entry name" value="MFS general substrate transporter"/>
    <property type="match status" value="1"/>
</dbReference>
<keyword evidence="8" id="KW-1185">Reference proteome</keyword>
<feature type="transmembrane region" description="Helical" evidence="6">
    <location>
        <begin position="76"/>
        <end position="96"/>
    </location>
</feature>
<feature type="transmembrane region" description="Helical" evidence="6">
    <location>
        <begin position="227"/>
        <end position="248"/>
    </location>
</feature>
<protein>
    <recommendedName>
        <fullName evidence="9">MFS transporter</fullName>
    </recommendedName>
</protein>
<dbReference type="InterPro" id="IPR011701">
    <property type="entry name" value="MFS"/>
</dbReference>
<proteinExistence type="predicted"/>
<sequence>MKRGLSTGRGVTIYLIGFFLTNVGVGGFTLAIGLALYRQTGSADTFALLVGVEYALGLAGQLLGGSILDRRDVLTVGLVSNCIRGVAVLVGGALFLASDSQLVLVSAFLVSAFIRPLYRAASFVMVRQVADVAVMPQVNTLRFGLLQVAQLAGLGVVSGLFVVLPSGAVLCAVAVFFLSGTAVHFLLRGIPDRSAAQGAGEPKSPAPMTLRENWRQLGQVLRSNPGLCVHLVIGVMPSVITSLASVLVAPVNQALRGGPLGITVLDGGASVGALLTVLVVRRIDARRPYLVGVACATAVLALGLLAGASALPVAGLAFLGIGVATTLGATTSDTILQLRSAPQLLGRLSITRESATSITAIAMIPLTGPVTTDWGVHVTALVFTGVAAAYLSLFLVTAAVLRGRFFGQRAELRPDRASTDRLEASV</sequence>
<gene>
    <name evidence="7" type="ORF">GCM10010430_06540</name>
</gene>
<feature type="transmembrane region" description="Helical" evidence="6">
    <location>
        <begin position="260"/>
        <end position="280"/>
    </location>
</feature>
<reference evidence="8" key="1">
    <citation type="journal article" date="2019" name="Int. J. Syst. Evol. Microbiol.">
        <title>The Global Catalogue of Microorganisms (GCM) 10K type strain sequencing project: providing services to taxonomists for standard genome sequencing and annotation.</title>
        <authorList>
            <consortium name="The Broad Institute Genomics Platform"/>
            <consortium name="The Broad Institute Genome Sequencing Center for Infectious Disease"/>
            <person name="Wu L."/>
            <person name="Ma J."/>
        </authorList>
    </citation>
    <scope>NUCLEOTIDE SEQUENCE [LARGE SCALE GENOMIC DNA]</scope>
    <source>
        <strain evidence="8">JCM 7356</strain>
    </source>
</reference>
<name>A0ABP5Q964_9ACTN</name>
<organism evidence="7 8">
    <name type="scientific">Kitasatospora cystarginea</name>
    <dbReference type="NCBI Taxonomy" id="58350"/>
    <lineage>
        <taxon>Bacteria</taxon>
        <taxon>Bacillati</taxon>
        <taxon>Actinomycetota</taxon>
        <taxon>Actinomycetes</taxon>
        <taxon>Kitasatosporales</taxon>
        <taxon>Streptomycetaceae</taxon>
        <taxon>Kitasatospora</taxon>
    </lineage>
</organism>
<dbReference type="PANTHER" id="PTHR23513">
    <property type="entry name" value="INTEGRAL MEMBRANE EFFLUX PROTEIN-RELATED"/>
    <property type="match status" value="1"/>
</dbReference>
<comment type="subcellular location">
    <subcellularLocation>
        <location evidence="1">Cell membrane</location>
        <topology evidence="1">Multi-pass membrane protein</topology>
    </subcellularLocation>
</comment>
<dbReference type="EMBL" id="BAAATR010000002">
    <property type="protein sequence ID" value="GAA2229324.1"/>
    <property type="molecule type" value="Genomic_DNA"/>
</dbReference>
<dbReference type="PANTHER" id="PTHR23513:SF6">
    <property type="entry name" value="MAJOR FACILITATOR SUPERFAMILY ASSOCIATED DOMAIN-CONTAINING PROTEIN"/>
    <property type="match status" value="1"/>
</dbReference>
<keyword evidence="2" id="KW-1003">Cell membrane</keyword>
<feature type="transmembrane region" description="Helical" evidence="6">
    <location>
        <begin position="139"/>
        <end position="161"/>
    </location>
</feature>
<keyword evidence="5 6" id="KW-0472">Membrane</keyword>
<dbReference type="Pfam" id="PF07690">
    <property type="entry name" value="MFS_1"/>
    <property type="match status" value="1"/>
</dbReference>
<evidence type="ECO:0000313" key="8">
    <source>
        <dbReference type="Proteomes" id="UP001500305"/>
    </source>
</evidence>
<evidence type="ECO:0000256" key="2">
    <source>
        <dbReference type="ARBA" id="ARBA00022475"/>
    </source>
</evidence>
<keyword evidence="4 6" id="KW-1133">Transmembrane helix</keyword>
<feature type="transmembrane region" description="Helical" evidence="6">
    <location>
        <begin position="374"/>
        <end position="401"/>
    </location>
</feature>
<dbReference type="RefSeq" id="WP_344634641.1">
    <property type="nucleotide sequence ID" value="NZ_BAAATR010000002.1"/>
</dbReference>
<evidence type="ECO:0000256" key="5">
    <source>
        <dbReference type="ARBA" id="ARBA00023136"/>
    </source>
</evidence>
<dbReference type="InterPro" id="IPR036259">
    <property type="entry name" value="MFS_trans_sf"/>
</dbReference>
<evidence type="ECO:0000256" key="6">
    <source>
        <dbReference type="SAM" id="Phobius"/>
    </source>
</evidence>
<evidence type="ECO:0000256" key="4">
    <source>
        <dbReference type="ARBA" id="ARBA00022989"/>
    </source>
</evidence>
<feature type="transmembrane region" description="Helical" evidence="6">
    <location>
        <begin position="167"/>
        <end position="187"/>
    </location>
</feature>
<comment type="caution">
    <text evidence="7">The sequence shown here is derived from an EMBL/GenBank/DDBJ whole genome shotgun (WGS) entry which is preliminary data.</text>
</comment>
<feature type="transmembrane region" description="Helical" evidence="6">
    <location>
        <begin position="102"/>
        <end position="118"/>
    </location>
</feature>
<dbReference type="Gene3D" id="1.20.1250.20">
    <property type="entry name" value="MFS general substrate transporter like domains"/>
    <property type="match status" value="1"/>
</dbReference>
<feature type="transmembrane region" description="Helical" evidence="6">
    <location>
        <begin position="12"/>
        <end position="37"/>
    </location>
</feature>
<evidence type="ECO:0000256" key="3">
    <source>
        <dbReference type="ARBA" id="ARBA00022692"/>
    </source>
</evidence>
<dbReference type="Proteomes" id="UP001500305">
    <property type="component" value="Unassembled WGS sequence"/>
</dbReference>